<gene>
    <name evidence="2" type="ORF">PR048_021378</name>
</gene>
<proteinExistence type="predicted"/>
<feature type="region of interest" description="Disordered" evidence="1">
    <location>
        <begin position="1"/>
        <end position="31"/>
    </location>
</feature>
<dbReference type="Proteomes" id="UP001159363">
    <property type="component" value="Chromosome 7"/>
</dbReference>
<evidence type="ECO:0000256" key="1">
    <source>
        <dbReference type="SAM" id="MobiDB-lite"/>
    </source>
</evidence>
<evidence type="ECO:0000313" key="3">
    <source>
        <dbReference type="Proteomes" id="UP001159363"/>
    </source>
</evidence>
<keyword evidence="3" id="KW-1185">Reference proteome</keyword>
<evidence type="ECO:0000313" key="2">
    <source>
        <dbReference type="EMBL" id="KAJ8876928.1"/>
    </source>
</evidence>
<feature type="region of interest" description="Disordered" evidence="1">
    <location>
        <begin position="90"/>
        <end position="113"/>
    </location>
</feature>
<feature type="compositionally biased region" description="Basic and acidic residues" evidence="1">
    <location>
        <begin position="90"/>
        <end position="99"/>
    </location>
</feature>
<reference evidence="2 3" key="1">
    <citation type="submission" date="2023-02" db="EMBL/GenBank/DDBJ databases">
        <title>LHISI_Scaffold_Assembly.</title>
        <authorList>
            <person name="Stuart O.P."/>
            <person name="Cleave R."/>
            <person name="Magrath M.J.L."/>
            <person name="Mikheyev A.S."/>
        </authorList>
    </citation>
    <scope>NUCLEOTIDE SEQUENCE [LARGE SCALE GENOMIC DNA]</scope>
    <source>
        <strain evidence="2">Daus_M_001</strain>
        <tissue evidence="2">Leg muscle</tissue>
    </source>
</reference>
<sequence>MFRPYTFAPQSPSQSFHQSLDDPPTPLASPAPHALLAQLAPPAPPHVTQDHGVKVKVMGKGSRDYCQSLIANVHWLTIWWTGDVYQDGGHRPRRLDSQGKRSRSKVMGQGQKSSAYNMNTRWLTTETAYVSYYNEKAHAHRGKQPRQRTEKRMLDGSLILKKYNTHNFWKCGHLPPRMCSMRALVGSHTNRPIQYVKGLLTRKGLGGLAARVLASHQGEPGLIPGEVAPGFLLVGIMVGEFSRGSPISPALAFRRCSISISFSALKTSLTCAVIAEISYEIANNRNPLHLPVDRDNVADIGQCSPWAVSFVVGPYVLQSDPLNVVAWNQREPGYVPGEFCSTRFVCETMKHQQWLLEVRDEQVADQPYPRHVRWVTCQANAQARESAVPVIH</sequence>
<dbReference type="EMBL" id="JARBHB010000008">
    <property type="protein sequence ID" value="KAJ8876928.1"/>
    <property type="molecule type" value="Genomic_DNA"/>
</dbReference>
<name>A0ABQ9GY17_9NEOP</name>
<feature type="compositionally biased region" description="Polar residues" evidence="1">
    <location>
        <begin position="8"/>
        <end position="18"/>
    </location>
</feature>
<organism evidence="2 3">
    <name type="scientific">Dryococelus australis</name>
    <dbReference type="NCBI Taxonomy" id="614101"/>
    <lineage>
        <taxon>Eukaryota</taxon>
        <taxon>Metazoa</taxon>
        <taxon>Ecdysozoa</taxon>
        <taxon>Arthropoda</taxon>
        <taxon>Hexapoda</taxon>
        <taxon>Insecta</taxon>
        <taxon>Pterygota</taxon>
        <taxon>Neoptera</taxon>
        <taxon>Polyneoptera</taxon>
        <taxon>Phasmatodea</taxon>
        <taxon>Verophasmatodea</taxon>
        <taxon>Anareolatae</taxon>
        <taxon>Phasmatidae</taxon>
        <taxon>Eurycanthinae</taxon>
        <taxon>Dryococelus</taxon>
    </lineage>
</organism>
<protein>
    <submittedName>
        <fullName evidence="2">Uncharacterized protein</fullName>
    </submittedName>
</protein>
<comment type="caution">
    <text evidence="2">The sequence shown here is derived from an EMBL/GenBank/DDBJ whole genome shotgun (WGS) entry which is preliminary data.</text>
</comment>
<accession>A0ABQ9GY17</accession>